<organism evidence="2 3">
    <name type="scientific">Niabella ginsengisoli</name>
    <dbReference type="NCBI Taxonomy" id="522298"/>
    <lineage>
        <taxon>Bacteria</taxon>
        <taxon>Pseudomonadati</taxon>
        <taxon>Bacteroidota</taxon>
        <taxon>Chitinophagia</taxon>
        <taxon>Chitinophagales</taxon>
        <taxon>Chitinophagaceae</taxon>
        <taxon>Niabella</taxon>
    </lineage>
</organism>
<dbReference type="PANTHER" id="PTHR38467">
    <property type="match status" value="1"/>
</dbReference>
<dbReference type="PANTHER" id="PTHR38467:SF1">
    <property type="entry name" value="CONJUGATIVE TRANSFER: ASSEMBLY"/>
    <property type="match status" value="1"/>
</dbReference>
<dbReference type="EMBL" id="JAKWBL010000001">
    <property type="protein sequence ID" value="MCH5597940.1"/>
    <property type="molecule type" value="Genomic_DNA"/>
</dbReference>
<comment type="caution">
    <text evidence="2">The sequence shown here is derived from an EMBL/GenBank/DDBJ whole genome shotgun (WGS) entry which is preliminary data.</text>
</comment>
<evidence type="ECO:0000313" key="3">
    <source>
        <dbReference type="Proteomes" id="UP001202248"/>
    </source>
</evidence>
<keyword evidence="3" id="KW-1185">Reference proteome</keyword>
<sequence length="97" mass="10947">MADLLPIMDVAHNMILSKRGDISIVFKVALPEIFTLSDANYETMHQSFIKAIKILPKGTIFHKQDFLSALPINRVFPKGIKIFFPEAVIYILMSGLI</sequence>
<gene>
    <name evidence="2" type="ORF">MKP09_08505</name>
</gene>
<name>A0ABS9SHY8_9BACT</name>
<dbReference type="Proteomes" id="UP001202248">
    <property type="component" value="Unassembled WGS sequence"/>
</dbReference>
<dbReference type="Pfam" id="PF12991">
    <property type="entry name" value="DUF3875"/>
    <property type="match status" value="1"/>
</dbReference>
<reference evidence="2 3" key="1">
    <citation type="submission" date="2022-02" db="EMBL/GenBank/DDBJ databases">
        <authorList>
            <person name="Min J."/>
        </authorList>
    </citation>
    <scope>NUCLEOTIDE SEQUENCE [LARGE SCALE GENOMIC DNA]</scope>
    <source>
        <strain evidence="2 3">GR10-1</strain>
    </source>
</reference>
<dbReference type="InterPro" id="IPR053155">
    <property type="entry name" value="F-pilin_assembly_TraC"/>
</dbReference>
<dbReference type="InterPro" id="IPR024451">
    <property type="entry name" value="TraG_N_Bacteroidetes"/>
</dbReference>
<evidence type="ECO:0000259" key="1">
    <source>
        <dbReference type="Pfam" id="PF12991"/>
    </source>
</evidence>
<proteinExistence type="predicted"/>
<evidence type="ECO:0000313" key="2">
    <source>
        <dbReference type="EMBL" id="MCH5597940.1"/>
    </source>
</evidence>
<accession>A0ABS9SHY8</accession>
<protein>
    <submittedName>
        <fullName evidence="2">DUF3875 domain-containing protein</fullName>
    </submittedName>
</protein>
<feature type="domain" description="TraG N-terminal Bacteroidetes" evidence="1">
    <location>
        <begin position="3"/>
        <end position="45"/>
    </location>
</feature>